<reference evidence="1" key="1">
    <citation type="submission" date="2021-11" db="EMBL/GenBank/DDBJ databases">
        <title>Study of the species diversity of bacterial strains isolated from a unique natural object - Shulgan-Tash cave (Bashkiria).</title>
        <authorList>
            <person name="Sazanova A.L."/>
            <person name="Chirak E.R."/>
            <person name="Safronova V.I."/>
        </authorList>
    </citation>
    <scope>NUCLEOTIDE SEQUENCE</scope>
    <source>
        <strain evidence="1">P1</strain>
    </source>
</reference>
<evidence type="ECO:0000313" key="2">
    <source>
        <dbReference type="Proteomes" id="UP001059663"/>
    </source>
</evidence>
<name>A0AC61U2X8_9MICO</name>
<evidence type="ECO:0000313" key="1">
    <source>
        <dbReference type="EMBL" id="UUZ44318.1"/>
    </source>
</evidence>
<organism evidence="1 2">
    <name type="scientific">Janibacter limosus</name>
    <dbReference type="NCBI Taxonomy" id="53458"/>
    <lineage>
        <taxon>Bacteria</taxon>
        <taxon>Bacillati</taxon>
        <taxon>Actinomycetota</taxon>
        <taxon>Actinomycetes</taxon>
        <taxon>Micrococcales</taxon>
        <taxon>Intrasporangiaceae</taxon>
        <taxon>Janibacter</taxon>
    </lineage>
</organism>
<proteinExistence type="predicted"/>
<dbReference type="EMBL" id="CP087977">
    <property type="protein sequence ID" value="UUZ44318.1"/>
    <property type="molecule type" value="Genomic_DNA"/>
</dbReference>
<protein>
    <submittedName>
        <fullName evidence="1">Uncharacterized protein</fullName>
    </submittedName>
</protein>
<accession>A0AC61U2X8</accession>
<dbReference type="Proteomes" id="UP001059663">
    <property type="component" value="Chromosome"/>
</dbReference>
<gene>
    <name evidence="1" type="ORF">LP422_17880</name>
</gene>
<sequence length="46" mass="5372">MSTQEPHLLKVVRPHLRISLRSCPQKPHLLKVVRPHLRISLRSCPL</sequence>